<evidence type="ECO:0000313" key="2">
    <source>
        <dbReference type="EMBL" id="EAP76236.1"/>
    </source>
</evidence>
<dbReference type="eggNOG" id="ENOG5033A8V">
    <property type="taxonomic scope" value="Bacteria"/>
</dbReference>
<comment type="caution">
    <text evidence="2">The sequence shown here is derived from an EMBL/GenBank/DDBJ whole genome shotgun (WGS) entry which is preliminary data.</text>
</comment>
<feature type="compositionally biased region" description="Basic and acidic residues" evidence="1">
    <location>
        <begin position="114"/>
        <end position="132"/>
    </location>
</feature>
<gene>
    <name evidence="2" type="ORF">ISM_15260</name>
</gene>
<dbReference type="HOGENOM" id="CLU_2119873_0_0_5"/>
<feature type="region of interest" description="Disordered" evidence="1">
    <location>
        <begin position="96"/>
        <end position="132"/>
    </location>
</feature>
<evidence type="ECO:0000313" key="3">
    <source>
        <dbReference type="Proteomes" id="UP000005954"/>
    </source>
</evidence>
<protein>
    <submittedName>
        <fullName evidence="2">Uncharacterized protein</fullName>
    </submittedName>
</protein>
<dbReference type="STRING" id="89187.ISM_15260"/>
<sequence>MKTMLDMEATAMLGVVLWSDVKDNRAVVWCDDHGDLAFYKPGKTTADRAVFQPGDLIQFELREASQMRIVARPQMLARDSHPNLADELKQVGEAMGVVTHSRDAKRASPPQGRTRRDADVIRMDSYRRAEVA</sequence>
<keyword evidence="3" id="KW-1185">Reference proteome</keyword>
<accession>A3SP46</accession>
<dbReference type="Proteomes" id="UP000005954">
    <property type="component" value="Unassembled WGS sequence"/>
</dbReference>
<organism evidence="2 3">
    <name type="scientific">Roseovarius nubinhibens (strain ATCC BAA-591 / DSM 15170 / ISM)</name>
    <dbReference type="NCBI Taxonomy" id="89187"/>
    <lineage>
        <taxon>Bacteria</taxon>
        <taxon>Pseudomonadati</taxon>
        <taxon>Pseudomonadota</taxon>
        <taxon>Alphaproteobacteria</taxon>
        <taxon>Rhodobacterales</taxon>
        <taxon>Roseobacteraceae</taxon>
        <taxon>Roseovarius</taxon>
    </lineage>
</organism>
<proteinExistence type="predicted"/>
<dbReference type="EMBL" id="AALY01000002">
    <property type="protein sequence ID" value="EAP76236.1"/>
    <property type="molecule type" value="Genomic_DNA"/>
</dbReference>
<dbReference type="AlphaFoldDB" id="A3SP46"/>
<reference evidence="2 3" key="1">
    <citation type="submission" date="2005-12" db="EMBL/GenBank/DDBJ databases">
        <authorList>
            <person name="Moran M.A."/>
            <person name="Ferriera S."/>
            <person name="Johnson J."/>
            <person name="Kravitz S."/>
            <person name="Halpern A."/>
            <person name="Remington K."/>
            <person name="Beeson K."/>
            <person name="Tran B."/>
            <person name="Rogers Y.-H."/>
            <person name="Friedman R."/>
            <person name="Venter J.C."/>
        </authorList>
    </citation>
    <scope>NUCLEOTIDE SEQUENCE [LARGE SCALE GENOMIC DNA]</scope>
    <source>
        <strain evidence="3">ATCC BAA-591 / DSM 15170 / ISM</strain>
    </source>
</reference>
<name>A3SP46_ROSNI</name>
<evidence type="ECO:0000256" key="1">
    <source>
        <dbReference type="SAM" id="MobiDB-lite"/>
    </source>
</evidence>